<accession>A0AAE0F3G0</accession>
<comment type="caution">
    <text evidence="3">The sequence shown here is derived from an EMBL/GenBank/DDBJ whole genome shotgun (WGS) entry which is preliminary data.</text>
</comment>
<evidence type="ECO:0008006" key="5">
    <source>
        <dbReference type="Google" id="ProtNLM"/>
    </source>
</evidence>
<feature type="compositionally biased region" description="Pro residues" evidence="1">
    <location>
        <begin position="130"/>
        <end position="150"/>
    </location>
</feature>
<dbReference type="EMBL" id="LGRX02027665">
    <property type="protein sequence ID" value="KAK3248965.1"/>
    <property type="molecule type" value="Genomic_DNA"/>
</dbReference>
<dbReference type="AlphaFoldDB" id="A0AAE0F3G0"/>
<gene>
    <name evidence="3" type="ORF">CYMTET_41592</name>
</gene>
<protein>
    <recommendedName>
        <fullName evidence="5">SEA domain-containing protein</fullName>
    </recommendedName>
</protein>
<keyword evidence="4" id="KW-1185">Reference proteome</keyword>
<keyword evidence="2" id="KW-0812">Transmembrane</keyword>
<keyword evidence="2" id="KW-1133">Transmembrane helix</keyword>
<proteinExistence type="predicted"/>
<name>A0AAE0F3G0_9CHLO</name>
<evidence type="ECO:0000256" key="2">
    <source>
        <dbReference type="SAM" id="Phobius"/>
    </source>
</evidence>
<evidence type="ECO:0000313" key="4">
    <source>
        <dbReference type="Proteomes" id="UP001190700"/>
    </source>
</evidence>
<dbReference type="Proteomes" id="UP001190700">
    <property type="component" value="Unassembled WGS sequence"/>
</dbReference>
<evidence type="ECO:0000256" key="1">
    <source>
        <dbReference type="SAM" id="MobiDB-lite"/>
    </source>
</evidence>
<sequence length="245" mass="26508">MAWSEAARYAPSTGYIEGSAKVIAAMVEFSDLTLTAFDNDTFREQFELDFKSSMAKSAGCSEDNVLVLGYMSGSVQVNSTVRLEDTDEQAAVDDFIAALQTDITSIFTSEEFQGYGVLNSTSVTVATIDPSPPPNPPPCPNTPPSSPSPPEITGDSSSDDDTSLILIIVFGIIGGLLILSGSILIAVKAYTQYQERSVMYRLPTVDMSPHEDEEYLFGKSSHHMRSISQPGSEVDVIMNPMHEEL</sequence>
<keyword evidence="2" id="KW-0472">Membrane</keyword>
<evidence type="ECO:0000313" key="3">
    <source>
        <dbReference type="EMBL" id="KAK3248965.1"/>
    </source>
</evidence>
<reference evidence="3 4" key="1">
    <citation type="journal article" date="2015" name="Genome Biol. Evol.">
        <title>Comparative Genomics of a Bacterivorous Green Alga Reveals Evolutionary Causalities and Consequences of Phago-Mixotrophic Mode of Nutrition.</title>
        <authorList>
            <person name="Burns J.A."/>
            <person name="Paasch A."/>
            <person name="Narechania A."/>
            <person name="Kim E."/>
        </authorList>
    </citation>
    <scope>NUCLEOTIDE SEQUENCE [LARGE SCALE GENOMIC DNA]</scope>
    <source>
        <strain evidence="3 4">PLY_AMNH</strain>
    </source>
</reference>
<feature type="region of interest" description="Disordered" evidence="1">
    <location>
        <begin position="126"/>
        <end position="158"/>
    </location>
</feature>
<feature type="transmembrane region" description="Helical" evidence="2">
    <location>
        <begin position="164"/>
        <end position="187"/>
    </location>
</feature>
<organism evidence="3 4">
    <name type="scientific">Cymbomonas tetramitiformis</name>
    <dbReference type="NCBI Taxonomy" id="36881"/>
    <lineage>
        <taxon>Eukaryota</taxon>
        <taxon>Viridiplantae</taxon>
        <taxon>Chlorophyta</taxon>
        <taxon>Pyramimonadophyceae</taxon>
        <taxon>Pyramimonadales</taxon>
        <taxon>Pyramimonadaceae</taxon>
        <taxon>Cymbomonas</taxon>
    </lineage>
</organism>